<evidence type="ECO:0000313" key="7">
    <source>
        <dbReference type="EMBL" id="QGA65609.1"/>
    </source>
</evidence>
<dbReference type="GO" id="GO:0016491">
    <property type="term" value="F:oxidoreductase activity"/>
    <property type="evidence" value="ECO:0007669"/>
    <property type="project" value="InterPro"/>
</dbReference>
<gene>
    <name evidence="7" type="ORF">GFB47_09400</name>
</gene>
<evidence type="ECO:0000259" key="6">
    <source>
        <dbReference type="SMART" id="SM00829"/>
    </source>
</evidence>
<evidence type="ECO:0000256" key="4">
    <source>
        <dbReference type="ARBA" id="ARBA00022857"/>
    </source>
</evidence>
<dbReference type="InterPro" id="IPR051603">
    <property type="entry name" value="Zinc-ADH_QOR/CCCR"/>
</dbReference>
<dbReference type="Gene3D" id="3.40.50.720">
    <property type="entry name" value="NAD(P)-binding Rossmann-like Domain"/>
    <property type="match status" value="1"/>
</dbReference>
<comment type="subunit">
    <text evidence="2">Homotetramer.</text>
</comment>
<evidence type="ECO:0000256" key="1">
    <source>
        <dbReference type="ARBA" id="ARBA00004496"/>
    </source>
</evidence>
<feature type="domain" description="Enoyl reductase (ER)" evidence="6">
    <location>
        <begin position="7"/>
        <end position="326"/>
    </location>
</feature>
<dbReference type="Pfam" id="PF08240">
    <property type="entry name" value="ADH_N"/>
    <property type="match status" value="1"/>
</dbReference>
<organism evidence="7 8">
    <name type="scientific">Vibrio algicola</name>
    <dbReference type="NCBI Taxonomy" id="2662262"/>
    <lineage>
        <taxon>Bacteria</taxon>
        <taxon>Pseudomonadati</taxon>
        <taxon>Pseudomonadota</taxon>
        <taxon>Gammaproteobacteria</taxon>
        <taxon>Vibrionales</taxon>
        <taxon>Vibrionaceae</taxon>
        <taxon>Vibrio</taxon>
    </lineage>
</organism>
<dbReference type="GO" id="GO:0005737">
    <property type="term" value="C:cytoplasm"/>
    <property type="evidence" value="ECO:0007669"/>
    <property type="project" value="UniProtKB-SubCell"/>
</dbReference>
<dbReference type="SMART" id="SM00829">
    <property type="entry name" value="PKS_ER"/>
    <property type="match status" value="1"/>
</dbReference>
<evidence type="ECO:0000256" key="2">
    <source>
        <dbReference type="ARBA" id="ARBA00011881"/>
    </source>
</evidence>
<dbReference type="SUPFAM" id="SSF50129">
    <property type="entry name" value="GroES-like"/>
    <property type="match status" value="1"/>
</dbReference>
<dbReference type="GO" id="GO:0008270">
    <property type="term" value="F:zinc ion binding"/>
    <property type="evidence" value="ECO:0007669"/>
    <property type="project" value="InterPro"/>
</dbReference>
<dbReference type="Gene3D" id="3.90.180.10">
    <property type="entry name" value="Medium-chain alcohol dehydrogenases, catalytic domain"/>
    <property type="match status" value="1"/>
</dbReference>
<comment type="subcellular location">
    <subcellularLocation>
        <location evidence="1">Cytoplasm</location>
    </subcellularLocation>
</comment>
<dbReference type="EMBL" id="CP045699">
    <property type="protein sequence ID" value="QGA65609.1"/>
    <property type="molecule type" value="Genomic_DNA"/>
</dbReference>
<keyword evidence="4" id="KW-0521">NADP</keyword>
<keyword evidence="8" id="KW-1185">Reference proteome</keyword>
<proteinExistence type="predicted"/>
<reference evidence="7 8" key="1">
    <citation type="submission" date="2019-10" db="EMBL/GenBank/DDBJ databases">
        <title>Vibrio sp. nov., isolated from Coralline algae surface.</title>
        <authorList>
            <person name="Geng Y."/>
            <person name="Zhang X."/>
        </authorList>
    </citation>
    <scope>NUCLEOTIDE SEQUENCE [LARGE SCALE GENOMIC DNA]</scope>
    <source>
        <strain evidence="7 8">SM1977</strain>
    </source>
</reference>
<evidence type="ECO:0000256" key="3">
    <source>
        <dbReference type="ARBA" id="ARBA00022490"/>
    </source>
</evidence>
<dbReference type="GO" id="GO:0003723">
    <property type="term" value="F:RNA binding"/>
    <property type="evidence" value="ECO:0007669"/>
    <property type="project" value="UniProtKB-KW"/>
</dbReference>
<accession>A0A5Q0TJK2</accession>
<dbReference type="SUPFAM" id="SSF51735">
    <property type="entry name" value="NAD(P)-binding Rossmann-fold domains"/>
    <property type="match status" value="1"/>
</dbReference>
<dbReference type="InterPro" id="IPR002364">
    <property type="entry name" value="Quin_OxRdtase/zeta-crystal_CS"/>
</dbReference>
<dbReference type="PANTHER" id="PTHR44154:SF1">
    <property type="entry name" value="QUINONE OXIDOREDUCTASE"/>
    <property type="match status" value="1"/>
</dbReference>
<evidence type="ECO:0000313" key="8">
    <source>
        <dbReference type="Proteomes" id="UP000348942"/>
    </source>
</evidence>
<dbReference type="PROSITE" id="PS01162">
    <property type="entry name" value="QOR_ZETA_CRYSTAL"/>
    <property type="match status" value="1"/>
</dbReference>
<dbReference type="InterPro" id="IPR020843">
    <property type="entry name" value="ER"/>
</dbReference>
<evidence type="ECO:0000256" key="5">
    <source>
        <dbReference type="ARBA" id="ARBA00022884"/>
    </source>
</evidence>
<dbReference type="InterPro" id="IPR011032">
    <property type="entry name" value="GroES-like_sf"/>
</dbReference>
<keyword evidence="3" id="KW-0963">Cytoplasm</keyword>
<dbReference type="InterPro" id="IPR013154">
    <property type="entry name" value="ADH-like_N"/>
</dbReference>
<dbReference type="CDD" id="cd08272">
    <property type="entry name" value="MDR6"/>
    <property type="match status" value="1"/>
</dbReference>
<name>A0A5Q0TJK2_9VIBR</name>
<dbReference type="Proteomes" id="UP000348942">
    <property type="component" value="Chromosome 1"/>
</dbReference>
<dbReference type="PANTHER" id="PTHR44154">
    <property type="entry name" value="QUINONE OXIDOREDUCTASE"/>
    <property type="match status" value="1"/>
</dbReference>
<protein>
    <submittedName>
        <fullName evidence="7">Zinc-binding dehydrogenase</fullName>
    </submittedName>
</protein>
<dbReference type="RefSeq" id="WP_153447756.1">
    <property type="nucleotide sequence ID" value="NZ_CP045699.1"/>
</dbReference>
<dbReference type="Pfam" id="PF13602">
    <property type="entry name" value="ADH_zinc_N_2"/>
    <property type="match status" value="1"/>
</dbReference>
<sequence length="328" mass="34173">MKATVIGTFGKTDVFKTVELSKPEVKAGHVVVKVAASSVNTIDMMIRDMGEALPFHPQLPGILGMDFAGIVDAVGEGVTDYTVGDEVYGCAGGLGDLQGSLAEYMLADINLIAHKPDNISMREAAALPLVGITAYEGLVRAGITAGQKVLVHGGAGGVGHVAIQLARHFGSEVFATGAAGEQTDLISKLGATAIDFKSESVADYVEKYTSGAGFDVIFDSVGGTNLNNSIEAAKLNGQIATTLSMHEQDLTMLHMKGLSLHVVFMLLPMIYNVGRAEHGKILKAMAKIVEAGELQPVLDAKEFALADAGKAHDRLASGQAIGKVVVSI</sequence>
<dbReference type="InterPro" id="IPR036291">
    <property type="entry name" value="NAD(P)-bd_dom_sf"/>
</dbReference>
<keyword evidence="5" id="KW-0694">RNA-binding</keyword>
<dbReference type="AlphaFoldDB" id="A0A5Q0TJK2"/>